<dbReference type="GO" id="GO:0032259">
    <property type="term" value="P:methylation"/>
    <property type="evidence" value="ECO:0007669"/>
    <property type="project" value="UniProtKB-KW"/>
</dbReference>
<keyword evidence="5" id="KW-1185">Reference proteome</keyword>
<dbReference type="Pfam" id="PF00588">
    <property type="entry name" value="SpoU_methylase"/>
    <property type="match status" value="1"/>
</dbReference>
<evidence type="ECO:0000313" key="5">
    <source>
        <dbReference type="Proteomes" id="UP001367676"/>
    </source>
</evidence>
<dbReference type="AlphaFoldDB" id="A0AAN9TLA2"/>
<dbReference type="Proteomes" id="UP001367676">
    <property type="component" value="Unassembled WGS sequence"/>
</dbReference>
<sequence>MFSVKKIFSLIHHNGLASNCCSSSLLFRNGNLNGKHLRTYSVLKTLHQDENRKEIVSYLENDRGESLAFKAVRGKSTEITKLLTSTKVKRRRYSKQFILVEGKRLILEALKAKVKPVMILFSRQNLVEGLPLDSVEYGSPKNTILRQIPYKDLKLWSDLTTSPGIFGIFKLPNLEKRSPPVDKLPITMVCDNVREPGNLGSILRIAAAIPVERVILLTGCTDLWDSKVIRSSMGAMFYLNVVVNASWDDVHDLCSGKILLADHLPCQKNPNNTAPVSSEEIHDEANVPFMDDDDDVENDNSLRDSYNLPLKSYSDNHIDSNKSFTIIIGGETQGLSENAFQLASAREGYRVNIPLSEYVDSLNAGAALGIISFELKRQLQLSGL</sequence>
<dbReference type="SUPFAM" id="SSF75217">
    <property type="entry name" value="alpha/beta knot"/>
    <property type="match status" value="1"/>
</dbReference>
<evidence type="ECO:0000259" key="3">
    <source>
        <dbReference type="SMART" id="SM00967"/>
    </source>
</evidence>
<reference evidence="4 5" key="1">
    <citation type="submission" date="2024-03" db="EMBL/GenBank/DDBJ databases">
        <title>Adaptation during the transition from Ophiocordyceps entomopathogen to insect associate is accompanied by gene loss and intensified selection.</title>
        <authorList>
            <person name="Ward C.M."/>
            <person name="Onetto C.A."/>
            <person name="Borneman A.R."/>
        </authorList>
    </citation>
    <scope>NUCLEOTIDE SEQUENCE [LARGE SCALE GENOMIC DNA]</scope>
    <source>
        <strain evidence="4">AWRI1</strain>
        <tissue evidence="4">Single Adult Female</tissue>
    </source>
</reference>
<dbReference type="GO" id="GO:0005737">
    <property type="term" value="C:cytoplasm"/>
    <property type="evidence" value="ECO:0007669"/>
    <property type="project" value="UniProtKB-ARBA"/>
</dbReference>
<dbReference type="PANTHER" id="PTHR43191">
    <property type="entry name" value="RRNA METHYLTRANSFERASE 3"/>
    <property type="match status" value="1"/>
</dbReference>
<evidence type="ECO:0000256" key="1">
    <source>
        <dbReference type="ARBA" id="ARBA00022603"/>
    </source>
</evidence>
<evidence type="ECO:0000256" key="2">
    <source>
        <dbReference type="ARBA" id="ARBA00022679"/>
    </source>
</evidence>
<dbReference type="PANTHER" id="PTHR43191:SF2">
    <property type="entry name" value="RRNA METHYLTRANSFERASE 3, MITOCHONDRIAL"/>
    <property type="match status" value="1"/>
</dbReference>
<dbReference type="GO" id="GO:0006396">
    <property type="term" value="P:RNA processing"/>
    <property type="evidence" value="ECO:0007669"/>
    <property type="project" value="InterPro"/>
</dbReference>
<name>A0AAN9TLA2_9HEMI</name>
<dbReference type="SUPFAM" id="SSF55315">
    <property type="entry name" value="L30e-like"/>
    <property type="match status" value="1"/>
</dbReference>
<feature type="domain" description="RNA 2-O ribose methyltransferase substrate binding" evidence="3">
    <location>
        <begin position="99"/>
        <end position="175"/>
    </location>
</feature>
<dbReference type="SMART" id="SM00967">
    <property type="entry name" value="SpoU_sub_bind"/>
    <property type="match status" value="1"/>
</dbReference>
<keyword evidence="2" id="KW-0808">Transferase</keyword>
<dbReference type="InterPro" id="IPR029028">
    <property type="entry name" value="Alpha/beta_knot_MTases"/>
</dbReference>
<comment type="caution">
    <text evidence="4">The sequence shown here is derived from an EMBL/GenBank/DDBJ whole genome shotgun (WGS) entry which is preliminary data.</text>
</comment>
<dbReference type="InterPro" id="IPR029026">
    <property type="entry name" value="tRNA_m1G_MTases_N"/>
</dbReference>
<dbReference type="Gene3D" id="3.30.1330.30">
    <property type="match status" value="1"/>
</dbReference>
<dbReference type="InterPro" id="IPR013123">
    <property type="entry name" value="SpoU_subst-bd"/>
</dbReference>
<proteinExistence type="predicted"/>
<dbReference type="EMBL" id="JBBCAQ010000017">
    <property type="protein sequence ID" value="KAK7597687.1"/>
    <property type="molecule type" value="Genomic_DNA"/>
</dbReference>
<gene>
    <name evidence="4" type="ORF">V9T40_009912</name>
</gene>
<dbReference type="InterPro" id="IPR029064">
    <property type="entry name" value="Ribosomal_eL30-like_sf"/>
</dbReference>
<dbReference type="GO" id="GO:0003723">
    <property type="term" value="F:RNA binding"/>
    <property type="evidence" value="ECO:0007669"/>
    <property type="project" value="InterPro"/>
</dbReference>
<evidence type="ECO:0000313" key="4">
    <source>
        <dbReference type="EMBL" id="KAK7597687.1"/>
    </source>
</evidence>
<dbReference type="InterPro" id="IPR051259">
    <property type="entry name" value="rRNA_Methyltransferase"/>
</dbReference>
<protein>
    <recommendedName>
        <fullName evidence="3">RNA 2-O ribose methyltransferase substrate binding domain-containing protein</fullName>
    </recommendedName>
</protein>
<keyword evidence="1" id="KW-0489">Methyltransferase</keyword>
<dbReference type="GO" id="GO:0008173">
    <property type="term" value="F:RNA methyltransferase activity"/>
    <property type="evidence" value="ECO:0007669"/>
    <property type="project" value="InterPro"/>
</dbReference>
<dbReference type="Gene3D" id="3.40.1280.10">
    <property type="match status" value="1"/>
</dbReference>
<organism evidence="4 5">
    <name type="scientific">Parthenolecanium corni</name>
    <dbReference type="NCBI Taxonomy" id="536013"/>
    <lineage>
        <taxon>Eukaryota</taxon>
        <taxon>Metazoa</taxon>
        <taxon>Ecdysozoa</taxon>
        <taxon>Arthropoda</taxon>
        <taxon>Hexapoda</taxon>
        <taxon>Insecta</taxon>
        <taxon>Pterygota</taxon>
        <taxon>Neoptera</taxon>
        <taxon>Paraneoptera</taxon>
        <taxon>Hemiptera</taxon>
        <taxon>Sternorrhyncha</taxon>
        <taxon>Coccoidea</taxon>
        <taxon>Coccidae</taxon>
        <taxon>Parthenolecanium</taxon>
    </lineage>
</organism>
<dbReference type="InterPro" id="IPR001537">
    <property type="entry name" value="SpoU_MeTrfase"/>
</dbReference>
<accession>A0AAN9TLA2</accession>